<comment type="caution">
    <text evidence="3">The sequence shown here is derived from an EMBL/GenBank/DDBJ whole genome shotgun (WGS) entry which is preliminary data.</text>
</comment>
<reference evidence="3 4" key="1">
    <citation type="submission" date="2017-09" db="EMBL/GenBank/DDBJ databases">
        <title>Large-scale bioinformatics analysis of Bacillus genomes uncovers conserved roles of natural products in bacterial physiology.</title>
        <authorList>
            <consortium name="Agbiome Team Llc"/>
            <person name="Bleich R.M."/>
            <person name="Grubbs K.J."/>
            <person name="Santa Maria K.C."/>
            <person name="Allen S.E."/>
            <person name="Farag S."/>
            <person name="Shank E.A."/>
            <person name="Bowers A."/>
        </authorList>
    </citation>
    <scope>NUCLEOTIDE SEQUENCE [LARGE SCALE GENOMIC DNA]</scope>
    <source>
        <strain evidence="3 4">AFS010764</strain>
    </source>
</reference>
<dbReference type="AlphaFoldDB" id="A0A2A8B3S1"/>
<dbReference type="GO" id="GO:0006524">
    <property type="term" value="P:alanine catabolic process"/>
    <property type="evidence" value="ECO:0007669"/>
    <property type="project" value="TreeGrafter"/>
</dbReference>
<dbReference type="EMBL" id="NUDL01000306">
    <property type="protein sequence ID" value="PEM36769.1"/>
    <property type="molecule type" value="Genomic_DNA"/>
</dbReference>
<dbReference type="PANTHER" id="PTHR42795">
    <property type="entry name" value="ALANINE DEHYDROGENASE"/>
    <property type="match status" value="1"/>
</dbReference>
<dbReference type="Gene3D" id="3.40.50.720">
    <property type="entry name" value="NAD(P)-binding Rossmann-like Domain"/>
    <property type="match status" value="1"/>
</dbReference>
<feature type="non-terminal residue" evidence="3">
    <location>
        <position position="50"/>
    </location>
</feature>
<dbReference type="Pfam" id="PF05222">
    <property type="entry name" value="AlaDh_PNT_N"/>
    <property type="match status" value="1"/>
</dbReference>
<proteinExistence type="predicted"/>
<keyword evidence="1" id="KW-0520">NAD</keyword>
<sequence length="50" mass="5352">MKIGVVKEIKKGEARVGMTPENVQKLVSAGNEVLVQKDAGLGSGYTNDEY</sequence>
<dbReference type="InterPro" id="IPR008142">
    <property type="entry name" value="AlaDH/PNT_CS1"/>
</dbReference>
<dbReference type="GO" id="GO:0005886">
    <property type="term" value="C:plasma membrane"/>
    <property type="evidence" value="ECO:0007669"/>
    <property type="project" value="TreeGrafter"/>
</dbReference>
<dbReference type="PROSITE" id="PS00836">
    <property type="entry name" value="ALADH_PNT_1"/>
    <property type="match status" value="1"/>
</dbReference>
<dbReference type="PANTHER" id="PTHR42795:SF1">
    <property type="entry name" value="ALANINE DEHYDROGENASE"/>
    <property type="match status" value="1"/>
</dbReference>
<dbReference type="SUPFAM" id="SSF52283">
    <property type="entry name" value="Formate/glycerate dehydrogenase catalytic domain-like"/>
    <property type="match status" value="1"/>
</dbReference>
<evidence type="ECO:0000256" key="1">
    <source>
        <dbReference type="ARBA" id="ARBA00023027"/>
    </source>
</evidence>
<dbReference type="Proteomes" id="UP000220621">
    <property type="component" value="Unassembled WGS sequence"/>
</dbReference>
<evidence type="ECO:0000313" key="3">
    <source>
        <dbReference type="EMBL" id="PEM36769.1"/>
    </source>
</evidence>
<evidence type="ECO:0000259" key="2">
    <source>
        <dbReference type="Pfam" id="PF05222"/>
    </source>
</evidence>
<feature type="domain" description="Alanine dehydrogenase/pyridine nucleotide transhydrogenase N-terminal" evidence="2">
    <location>
        <begin position="4"/>
        <end position="50"/>
    </location>
</feature>
<gene>
    <name evidence="3" type="ORF">CN611_32300</name>
</gene>
<accession>A0A2A8B3S1</accession>
<protein>
    <submittedName>
        <fullName evidence="3">Alanine dehydrogenase</fullName>
    </submittedName>
</protein>
<name>A0A2A8B3S1_9BACI</name>
<organism evidence="3 4">
    <name type="scientific">Bacillus wiedmannii</name>
    <dbReference type="NCBI Taxonomy" id="1890302"/>
    <lineage>
        <taxon>Bacteria</taxon>
        <taxon>Bacillati</taxon>
        <taxon>Bacillota</taxon>
        <taxon>Bacilli</taxon>
        <taxon>Bacillales</taxon>
        <taxon>Bacillaceae</taxon>
        <taxon>Bacillus</taxon>
        <taxon>Bacillus cereus group</taxon>
    </lineage>
</organism>
<dbReference type="GO" id="GO:0000286">
    <property type="term" value="F:alanine dehydrogenase activity"/>
    <property type="evidence" value="ECO:0007669"/>
    <property type="project" value="TreeGrafter"/>
</dbReference>
<evidence type="ECO:0000313" key="4">
    <source>
        <dbReference type="Proteomes" id="UP000220621"/>
    </source>
</evidence>
<dbReference type="RefSeq" id="WP_098103724.1">
    <property type="nucleotide sequence ID" value="NZ_NUDL01000306.1"/>
</dbReference>
<dbReference type="InterPro" id="IPR007886">
    <property type="entry name" value="AlaDH/PNT_N"/>
</dbReference>